<gene>
    <name evidence="3" type="ORF">SAMN04488502_11561</name>
</gene>
<dbReference type="EMBL" id="FNHB01000015">
    <property type="protein sequence ID" value="SDN24623.1"/>
    <property type="molecule type" value="Genomic_DNA"/>
</dbReference>
<accession>A0A1G9ZVB5</accession>
<feature type="region of interest" description="Disordered" evidence="2">
    <location>
        <begin position="232"/>
        <end position="256"/>
    </location>
</feature>
<evidence type="ECO:0000313" key="3">
    <source>
        <dbReference type="EMBL" id="SDN24623.1"/>
    </source>
</evidence>
<keyword evidence="4" id="KW-1185">Reference proteome</keyword>
<proteinExistence type="predicted"/>
<dbReference type="RefSeq" id="WP_173813010.1">
    <property type="nucleotide sequence ID" value="NZ_FNHB01000015.1"/>
</dbReference>
<protein>
    <recommendedName>
        <fullName evidence="5">Phage protein</fullName>
    </recommendedName>
</protein>
<dbReference type="Proteomes" id="UP000214880">
    <property type="component" value="Unassembled WGS sequence"/>
</dbReference>
<organism evidence="3 4">
    <name type="scientific">Dendrosporobacter quercicolus</name>
    <dbReference type="NCBI Taxonomy" id="146817"/>
    <lineage>
        <taxon>Bacteria</taxon>
        <taxon>Bacillati</taxon>
        <taxon>Bacillota</taxon>
        <taxon>Negativicutes</taxon>
        <taxon>Selenomonadales</taxon>
        <taxon>Sporomusaceae</taxon>
        <taxon>Dendrosporobacter</taxon>
    </lineage>
</organism>
<keyword evidence="1" id="KW-0175">Coiled coil</keyword>
<evidence type="ECO:0008006" key="5">
    <source>
        <dbReference type="Google" id="ProtNLM"/>
    </source>
</evidence>
<evidence type="ECO:0000313" key="4">
    <source>
        <dbReference type="Proteomes" id="UP000214880"/>
    </source>
</evidence>
<reference evidence="3 4" key="1">
    <citation type="submission" date="2016-10" db="EMBL/GenBank/DDBJ databases">
        <authorList>
            <person name="de Groot N.N."/>
        </authorList>
    </citation>
    <scope>NUCLEOTIDE SEQUENCE [LARGE SCALE GENOMIC DNA]</scope>
    <source>
        <strain evidence="3 4">DSM 1736</strain>
    </source>
</reference>
<evidence type="ECO:0000256" key="1">
    <source>
        <dbReference type="SAM" id="Coils"/>
    </source>
</evidence>
<dbReference type="STRING" id="146817.SAMN04488502_11561"/>
<feature type="coiled-coil region" evidence="1">
    <location>
        <begin position="97"/>
        <end position="124"/>
    </location>
</feature>
<dbReference type="AlphaFoldDB" id="A0A1G9ZVB5"/>
<name>A0A1G9ZVB5_9FIRM</name>
<sequence>MSNVTTVKNNLPAASNYVTQMLNSIKEDFLAVNEDMDFDFVNIGTWLNISKKGNFVEKDSNDTVVEDYSDSIDVVVGYGEKRWTLWGKQESPEEGQLIVAKRDKEEAEQDLQVFLQENPEAQTRYDLKSLELRYIAYIVPVTTLNPDGFPKIYLMSFPSTTTIQWGRYAQGIYLGKGAKALVPPRTGVNRVVTRMTTSEKGSGEKSWIGIDFEPVGLFDPRDYGIKADQTAPAKDAPIVSKTPNPAETVAAGADPY</sequence>
<evidence type="ECO:0000256" key="2">
    <source>
        <dbReference type="SAM" id="MobiDB-lite"/>
    </source>
</evidence>